<dbReference type="SUPFAM" id="SSF88659">
    <property type="entry name" value="Sigma3 and sigma4 domains of RNA polymerase sigma factors"/>
    <property type="match status" value="1"/>
</dbReference>
<dbReference type="InterPro" id="IPR015943">
    <property type="entry name" value="WD40/YVTN_repeat-like_dom_sf"/>
</dbReference>
<dbReference type="SUPFAM" id="SSF88946">
    <property type="entry name" value="Sigma2 domain of RNA polymerase sigma factors"/>
    <property type="match status" value="1"/>
</dbReference>
<sequence>MQIPIVATAARLALAHVPDAELLGRFTADADGPAFTELVRRYGPLVWRVARGGTRHSPAAEDVFQATFLALVRHAAAVRRADALAGWLHRTAYRLALRARRAEAGRLPPPAPDEPHAPDDPLDRMTARELLAAVDEEIQALPAAYRAAVVLCGVQGLSHTEAAARLGWSAGSVKGRLERARARLRVRLEARGLAAPAALLGLVGGTNGSYAVPPRLSEAVLAAVRGGTVSPALDRLAAGAGGSAARPWLAAAAAIVCVAGLGIAFASRPGSDPSAGPPGTGGRPADGSVMWSAPLDTDPDRPTATAGVWAPDGKHVLTAGSATRGKGGPRVGEVRVWDAGTGAVVHTFRGTATGYDTGAPSLAVRPDGKAVAAGGARTGSGSAEFFVEEWGWGEAQPRAKLGPDLDALPPNQPDLNAAPPGGPGSLIGTGNSPSGFVGAVAGLSYSPDGKLLAAASADHYLRVWDRAKGTFVLSHRAERPLRCVAFHPTGAVAVTDDRTGVHFYNPRTGDTANGWSSSGQPPGPPMSVAFSPDGKYVAAAGGVGGHSLLAQVKQISPQPRGYLEIGLTAGMPTAPADLGGVEQVAWSPDGNALALACRDGTVRLIPFGGGALRAVIPADNGRVYAAQFSPDGTRLLTVGRDAVKVWSVADLVKAK</sequence>
<dbReference type="Gene3D" id="2.130.10.10">
    <property type="entry name" value="YVTN repeat-like/Quinoprotein amine dehydrogenase"/>
    <property type="match status" value="3"/>
</dbReference>
<dbReference type="NCBIfam" id="TIGR02937">
    <property type="entry name" value="sigma70-ECF"/>
    <property type="match status" value="1"/>
</dbReference>
<comment type="caution">
    <text evidence="6">The sequence shown here is derived from an EMBL/GenBank/DDBJ whole genome shotgun (WGS) entry which is preliminary data.</text>
</comment>
<dbReference type="Gene3D" id="1.10.1740.10">
    <property type="match status" value="1"/>
</dbReference>
<dbReference type="Pfam" id="PF00400">
    <property type="entry name" value="WD40"/>
    <property type="match status" value="1"/>
</dbReference>
<dbReference type="InterPro" id="IPR014284">
    <property type="entry name" value="RNA_pol_sigma-70_dom"/>
</dbReference>
<dbReference type="PANTHER" id="PTHR19879">
    <property type="entry name" value="TRANSCRIPTION INITIATION FACTOR TFIID"/>
    <property type="match status" value="1"/>
</dbReference>
<organism evidence="6 7">
    <name type="scientific">Gemmata palustris</name>
    <dbReference type="NCBI Taxonomy" id="2822762"/>
    <lineage>
        <taxon>Bacteria</taxon>
        <taxon>Pseudomonadati</taxon>
        <taxon>Planctomycetota</taxon>
        <taxon>Planctomycetia</taxon>
        <taxon>Gemmatales</taxon>
        <taxon>Gemmataceae</taxon>
        <taxon>Gemmata</taxon>
    </lineage>
</organism>
<keyword evidence="1" id="KW-0853">WD repeat</keyword>
<feature type="region of interest" description="Disordered" evidence="2">
    <location>
        <begin position="404"/>
        <end position="424"/>
    </location>
</feature>
<dbReference type="InterPro" id="IPR001680">
    <property type="entry name" value="WD40_rpt"/>
</dbReference>
<dbReference type="InterPro" id="IPR011047">
    <property type="entry name" value="Quinoprotein_ADH-like_sf"/>
</dbReference>
<dbReference type="SUPFAM" id="SSF50998">
    <property type="entry name" value="Quinoprotein alcohol dehydrogenase-like"/>
    <property type="match status" value="1"/>
</dbReference>
<dbReference type="InterPro" id="IPR024977">
    <property type="entry name" value="Apc4-like_WD40_dom"/>
</dbReference>
<feature type="domain" description="RNA polymerase sigma-70 region 2" evidence="3">
    <location>
        <begin position="38"/>
        <end position="104"/>
    </location>
</feature>
<feature type="domain" description="RNA polymerase sigma factor 70 region 4 type 2" evidence="4">
    <location>
        <begin position="133"/>
        <end position="184"/>
    </location>
</feature>
<dbReference type="InterPro" id="IPR013249">
    <property type="entry name" value="RNA_pol_sigma70_r4_t2"/>
</dbReference>
<reference evidence="6 7" key="1">
    <citation type="submission" date="2021-04" db="EMBL/GenBank/DDBJ databases">
        <authorList>
            <person name="Ivanova A."/>
        </authorList>
    </citation>
    <scope>NUCLEOTIDE SEQUENCE [LARGE SCALE GENOMIC DNA]</scope>
    <source>
        <strain evidence="6 7">G18</strain>
    </source>
</reference>
<dbReference type="InterPro" id="IPR013324">
    <property type="entry name" value="RNA_pol_sigma_r3/r4-like"/>
</dbReference>
<evidence type="ECO:0000256" key="2">
    <source>
        <dbReference type="SAM" id="MobiDB-lite"/>
    </source>
</evidence>
<dbReference type="Gene3D" id="1.10.10.10">
    <property type="entry name" value="Winged helix-like DNA-binding domain superfamily/Winged helix DNA-binding domain"/>
    <property type="match status" value="1"/>
</dbReference>
<evidence type="ECO:0000313" key="7">
    <source>
        <dbReference type="Proteomes" id="UP000676565"/>
    </source>
</evidence>
<feature type="domain" description="Anaphase-promoting complex subunit 4-like WD40" evidence="5">
    <location>
        <begin position="579"/>
        <end position="621"/>
    </location>
</feature>
<evidence type="ECO:0000259" key="4">
    <source>
        <dbReference type="Pfam" id="PF08281"/>
    </source>
</evidence>
<dbReference type="RefSeq" id="WP_210652330.1">
    <property type="nucleotide sequence ID" value="NZ_JAGKQQ010000001.1"/>
</dbReference>
<dbReference type="SMART" id="SM00320">
    <property type="entry name" value="WD40"/>
    <property type="match status" value="5"/>
</dbReference>
<dbReference type="Pfam" id="PF08281">
    <property type="entry name" value="Sigma70_r4_2"/>
    <property type="match status" value="1"/>
</dbReference>
<evidence type="ECO:0000256" key="1">
    <source>
        <dbReference type="PROSITE-ProRule" id="PRU00221"/>
    </source>
</evidence>
<dbReference type="InterPro" id="IPR013325">
    <property type="entry name" value="RNA_pol_sigma_r2"/>
</dbReference>
<protein>
    <submittedName>
        <fullName evidence="6">Sigma-70 family RNA polymerase sigma factor</fullName>
    </submittedName>
</protein>
<name>A0ABS5BKF7_9BACT</name>
<keyword evidence="7" id="KW-1185">Reference proteome</keyword>
<evidence type="ECO:0000259" key="3">
    <source>
        <dbReference type="Pfam" id="PF04542"/>
    </source>
</evidence>
<dbReference type="Pfam" id="PF04542">
    <property type="entry name" value="Sigma70_r2"/>
    <property type="match status" value="1"/>
</dbReference>
<dbReference type="InterPro" id="IPR036388">
    <property type="entry name" value="WH-like_DNA-bd_sf"/>
</dbReference>
<accession>A0ABS5BKF7</accession>
<dbReference type="PANTHER" id="PTHR19879:SF9">
    <property type="entry name" value="TRANSCRIPTION INITIATION FACTOR TFIID SUBUNIT 5"/>
    <property type="match status" value="1"/>
</dbReference>
<gene>
    <name evidence="6" type="ORF">J8F10_02605</name>
</gene>
<evidence type="ECO:0000259" key="5">
    <source>
        <dbReference type="Pfam" id="PF12894"/>
    </source>
</evidence>
<dbReference type="Pfam" id="PF12894">
    <property type="entry name" value="ANAPC4_WD40"/>
    <property type="match status" value="1"/>
</dbReference>
<dbReference type="EMBL" id="JAGKQQ010000001">
    <property type="protein sequence ID" value="MBP3954187.1"/>
    <property type="molecule type" value="Genomic_DNA"/>
</dbReference>
<dbReference type="PROSITE" id="PS50082">
    <property type="entry name" value="WD_REPEATS_2"/>
    <property type="match status" value="1"/>
</dbReference>
<feature type="repeat" description="WD" evidence="1">
    <location>
        <begin position="433"/>
        <end position="474"/>
    </location>
</feature>
<feature type="region of interest" description="Disordered" evidence="2">
    <location>
        <begin position="268"/>
        <end position="308"/>
    </location>
</feature>
<dbReference type="Proteomes" id="UP000676565">
    <property type="component" value="Unassembled WGS sequence"/>
</dbReference>
<proteinExistence type="predicted"/>
<dbReference type="PROSITE" id="PS50294">
    <property type="entry name" value="WD_REPEATS_REGION"/>
    <property type="match status" value="1"/>
</dbReference>
<evidence type="ECO:0000313" key="6">
    <source>
        <dbReference type="EMBL" id="MBP3954187.1"/>
    </source>
</evidence>
<dbReference type="InterPro" id="IPR007627">
    <property type="entry name" value="RNA_pol_sigma70_r2"/>
</dbReference>